<sequence length="95" mass="10745">MAPLTKMFATITVAPLIFPLPYFPYLPAFYGNDRCPASSGRRVEPIQPQKALCSMDYPLPKDKLGRHGQGKNTGDEVLFNLKDLPDKKYETSRRD</sequence>
<organism evidence="1">
    <name type="scientific">uncultured Rubrobacteraceae bacterium</name>
    <dbReference type="NCBI Taxonomy" id="349277"/>
    <lineage>
        <taxon>Bacteria</taxon>
        <taxon>Bacillati</taxon>
        <taxon>Actinomycetota</taxon>
        <taxon>Rubrobacteria</taxon>
        <taxon>Rubrobacterales</taxon>
        <taxon>Rubrobacteraceae</taxon>
        <taxon>environmental samples</taxon>
    </lineage>
</organism>
<gene>
    <name evidence="1" type="ORF">AVDCRST_MAG80-1118</name>
</gene>
<protein>
    <submittedName>
        <fullName evidence="1">Uncharacterized protein</fullName>
    </submittedName>
</protein>
<evidence type="ECO:0000313" key="1">
    <source>
        <dbReference type="EMBL" id="CAA9438792.1"/>
    </source>
</evidence>
<proteinExistence type="predicted"/>
<dbReference type="Pfam" id="PF11387">
    <property type="entry name" value="DUF2795"/>
    <property type="match status" value="1"/>
</dbReference>
<dbReference type="InterPro" id="IPR021527">
    <property type="entry name" value="DUF2795"/>
</dbReference>
<reference evidence="1" key="1">
    <citation type="submission" date="2020-02" db="EMBL/GenBank/DDBJ databases">
        <authorList>
            <person name="Meier V. D."/>
        </authorList>
    </citation>
    <scope>NUCLEOTIDE SEQUENCE</scope>
    <source>
        <strain evidence="1">AVDCRST_MAG80</strain>
    </source>
</reference>
<accession>A0A6J4QIZ8</accession>
<dbReference type="AlphaFoldDB" id="A0A6J4QIZ8"/>
<dbReference type="EMBL" id="CADCVC010000098">
    <property type="protein sequence ID" value="CAA9438792.1"/>
    <property type="molecule type" value="Genomic_DNA"/>
</dbReference>
<name>A0A6J4QIZ8_9ACTN</name>